<evidence type="ECO:0000256" key="1">
    <source>
        <dbReference type="SAM" id="MobiDB-lite"/>
    </source>
</evidence>
<feature type="compositionally biased region" description="Low complexity" evidence="1">
    <location>
        <begin position="106"/>
        <end position="119"/>
    </location>
</feature>
<reference evidence="2" key="1">
    <citation type="submission" date="2013-10" db="EMBL/GenBank/DDBJ databases">
        <title>Genomic analysis of the causative agents of coccidiosis in chickens.</title>
        <authorList>
            <person name="Reid A.J."/>
            <person name="Blake D."/>
            <person name="Billington K."/>
            <person name="Browne H."/>
            <person name="Dunn M."/>
            <person name="Hung S."/>
            <person name="Kawahara F."/>
            <person name="Miranda-Saavedra D."/>
            <person name="Mourier T."/>
            <person name="Nagra H."/>
            <person name="Otto T.D."/>
            <person name="Rawlings N."/>
            <person name="Sanchez A."/>
            <person name="Sanders M."/>
            <person name="Subramaniam C."/>
            <person name="Tay Y."/>
            <person name="Dear P."/>
            <person name="Doerig C."/>
            <person name="Gruber A."/>
            <person name="Parkinson J."/>
            <person name="Shirley M."/>
            <person name="Wan K.L."/>
            <person name="Berriman M."/>
            <person name="Tomley F."/>
            <person name="Pain A."/>
        </authorList>
    </citation>
    <scope>NUCLEOTIDE SEQUENCE [LARGE SCALE GENOMIC DNA]</scope>
    <source>
        <strain evidence="2">Houghton</strain>
    </source>
</reference>
<proteinExistence type="predicted"/>
<evidence type="ECO:0000313" key="2">
    <source>
        <dbReference type="EMBL" id="CDJ44957.1"/>
    </source>
</evidence>
<reference evidence="2" key="2">
    <citation type="submission" date="2013-10" db="EMBL/GenBank/DDBJ databases">
        <authorList>
            <person name="Aslett M."/>
        </authorList>
    </citation>
    <scope>NUCLEOTIDE SEQUENCE [LARGE SCALE GENOMIC DNA]</scope>
    <source>
        <strain evidence="2">Houghton</strain>
    </source>
</reference>
<accession>U6L3L6</accession>
<dbReference type="Proteomes" id="UP000030747">
    <property type="component" value="Unassembled WGS sequence"/>
</dbReference>
<protein>
    <submittedName>
        <fullName evidence="2">Uncharacterized protein</fullName>
    </submittedName>
</protein>
<dbReference type="OrthoDB" id="446185at2759"/>
<dbReference type="AlphaFoldDB" id="U6L3L6"/>
<dbReference type="VEuPathDB" id="ToxoDB:ETH2_0311100"/>
<dbReference type="GeneID" id="25255896"/>
<keyword evidence="3" id="KW-1185">Reference proteome</keyword>
<dbReference type="VEuPathDB" id="ToxoDB:ETH_00034150"/>
<gene>
    <name evidence="2" type="ORF">ETH_00034150</name>
</gene>
<sequence length="129" mass="13773">MYAIDPSSLAEETVQQQLLHLAKDIMGYPKPAATLAVPSPRPPQGAPGGPQGGPPGGPHGADSQEVENVRLQEGGRAASEVWRGGSRGSRELIARNAAARSRELLQQKQQQQQQQQQQQHESAPVDEVA</sequence>
<dbReference type="OMA" id="MYTIEGQ"/>
<evidence type="ECO:0000313" key="3">
    <source>
        <dbReference type="Proteomes" id="UP000030747"/>
    </source>
</evidence>
<organism evidence="2 3">
    <name type="scientific">Eimeria tenella</name>
    <name type="common">Coccidian parasite</name>
    <dbReference type="NCBI Taxonomy" id="5802"/>
    <lineage>
        <taxon>Eukaryota</taxon>
        <taxon>Sar</taxon>
        <taxon>Alveolata</taxon>
        <taxon>Apicomplexa</taxon>
        <taxon>Conoidasida</taxon>
        <taxon>Coccidia</taxon>
        <taxon>Eucoccidiorida</taxon>
        <taxon>Eimeriorina</taxon>
        <taxon>Eimeriidae</taxon>
        <taxon>Eimeria</taxon>
    </lineage>
</organism>
<dbReference type="RefSeq" id="XP_013235704.1">
    <property type="nucleotide sequence ID" value="XM_013380250.1"/>
</dbReference>
<feature type="region of interest" description="Disordered" evidence="1">
    <location>
        <begin position="31"/>
        <end position="129"/>
    </location>
</feature>
<name>U6L3L6_EIMTE</name>
<dbReference type="EMBL" id="HG677892">
    <property type="protein sequence ID" value="CDJ44957.1"/>
    <property type="molecule type" value="Genomic_DNA"/>
</dbReference>